<dbReference type="Proteomes" id="UP000234275">
    <property type="component" value="Unassembled WGS sequence"/>
</dbReference>
<dbReference type="GeneID" id="36561370"/>
<dbReference type="RefSeq" id="XP_024700157.1">
    <property type="nucleotide sequence ID" value="XM_024853672.1"/>
</dbReference>
<protein>
    <submittedName>
        <fullName evidence="3">Carbohydrate binding domain protein</fullName>
    </submittedName>
</protein>
<dbReference type="VEuPathDB" id="FungiDB:P170DRAFT_479399"/>
<dbReference type="EMBL" id="MSFO01000008">
    <property type="protein sequence ID" value="PLB44855.1"/>
    <property type="molecule type" value="Genomic_DNA"/>
</dbReference>
<dbReference type="GO" id="GO:0016798">
    <property type="term" value="F:hydrolase activity, acting on glycosyl bonds"/>
    <property type="evidence" value="ECO:0007669"/>
    <property type="project" value="InterPro"/>
</dbReference>
<feature type="domain" description="CBM-cenC" evidence="2">
    <location>
        <begin position="6"/>
        <end position="124"/>
    </location>
</feature>
<evidence type="ECO:0000259" key="2">
    <source>
        <dbReference type="Pfam" id="PF02018"/>
    </source>
</evidence>
<dbReference type="AlphaFoldDB" id="A0A2I2FW58"/>
<gene>
    <name evidence="3" type="ORF">P170DRAFT_479399</name>
</gene>
<accession>A0A2I2FW58</accession>
<dbReference type="InterPro" id="IPR003305">
    <property type="entry name" value="CenC_carb-bd"/>
</dbReference>
<dbReference type="Pfam" id="PF02018">
    <property type="entry name" value="CBM_4_9"/>
    <property type="match status" value="1"/>
</dbReference>
<keyword evidence="4" id="KW-1185">Reference proteome</keyword>
<name>A0A2I2FW58_9EURO</name>
<evidence type="ECO:0000313" key="4">
    <source>
        <dbReference type="Proteomes" id="UP000234275"/>
    </source>
</evidence>
<dbReference type="Gene3D" id="2.60.120.260">
    <property type="entry name" value="Galactose-binding domain-like"/>
    <property type="match status" value="1"/>
</dbReference>
<evidence type="ECO:0000256" key="1">
    <source>
        <dbReference type="ARBA" id="ARBA00022801"/>
    </source>
</evidence>
<sequence>MALSCNVLANPSFETGTLSPWVASAVDVAQISTGTPVLDGDYYLNLETAVGNRGNSISQSIKDLTIGANYTFSVKARSPNYGANYCGVFAYHGSNSTAGSIASEQLFDQEEWVEVRGSYRPTTSRDILHVGAYCTFSGSSYTGHILFDDLFLGKQECEVQLD</sequence>
<evidence type="ECO:0000313" key="3">
    <source>
        <dbReference type="EMBL" id="PLB44855.1"/>
    </source>
</evidence>
<comment type="caution">
    <text evidence="3">The sequence shown here is derived from an EMBL/GenBank/DDBJ whole genome shotgun (WGS) entry which is preliminary data.</text>
</comment>
<dbReference type="OrthoDB" id="4240053at2759"/>
<dbReference type="InterPro" id="IPR008979">
    <property type="entry name" value="Galactose-bd-like_sf"/>
</dbReference>
<dbReference type="STRING" id="1392250.A0A2I2FW58"/>
<reference evidence="3 4" key="1">
    <citation type="submission" date="2016-12" db="EMBL/GenBank/DDBJ databases">
        <title>The genomes of Aspergillus section Nigri reveals drivers in fungal speciation.</title>
        <authorList>
            <consortium name="DOE Joint Genome Institute"/>
            <person name="Vesth T.C."/>
            <person name="Nybo J."/>
            <person name="Theobald S."/>
            <person name="Brandl J."/>
            <person name="Frisvad J.C."/>
            <person name="Nielsen K.F."/>
            <person name="Lyhne E.K."/>
            <person name="Kogle M.E."/>
            <person name="Kuo A."/>
            <person name="Riley R."/>
            <person name="Clum A."/>
            <person name="Nolan M."/>
            <person name="Lipzen A."/>
            <person name="Salamov A."/>
            <person name="Henrissat B."/>
            <person name="Wiebenga A."/>
            <person name="De Vries R.P."/>
            <person name="Grigoriev I.V."/>
            <person name="Mortensen U.H."/>
            <person name="Andersen M.R."/>
            <person name="Baker S.E."/>
        </authorList>
    </citation>
    <scope>NUCLEOTIDE SEQUENCE [LARGE SCALE GENOMIC DNA]</scope>
    <source>
        <strain evidence="3 4">IBT 23096</strain>
    </source>
</reference>
<proteinExistence type="predicted"/>
<keyword evidence="1" id="KW-0378">Hydrolase</keyword>
<organism evidence="3 4">
    <name type="scientific">Aspergillus steynii IBT 23096</name>
    <dbReference type="NCBI Taxonomy" id="1392250"/>
    <lineage>
        <taxon>Eukaryota</taxon>
        <taxon>Fungi</taxon>
        <taxon>Dikarya</taxon>
        <taxon>Ascomycota</taxon>
        <taxon>Pezizomycotina</taxon>
        <taxon>Eurotiomycetes</taxon>
        <taxon>Eurotiomycetidae</taxon>
        <taxon>Eurotiales</taxon>
        <taxon>Aspergillaceae</taxon>
        <taxon>Aspergillus</taxon>
        <taxon>Aspergillus subgen. Circumdati</taxon>
    </lineage>
</organism>
<dbReference type="SUPFAM" id="SSF49785">
    <property type="entry name" value="Galactose-binding domain-like"/>
    <property type="match status" value="1"/>
</dbReference>